<feature type="domain" description="F-box" evidence="1">
    <location>
        <begin position="63"/>
        <end position="117"/>
    </location>
</feature>
<dbReference type="AlphaFoldDB" id="A0A2H3E1J0"/>
<dbReference type="EMBL" id="KZ293646">
    <property type="protein sequence ID" value="PBL01302.1"/>
    <property type="molecule type" value="Genomic_DNA"/>
</dbReference>
<evidence type="ECO:0000259" key="1">
    <source>
        <dbReference type="Pfam" id="PF12937"/>
    </source>
</evidence>
<gene>
    <name evidence="2" type="ORF">ARMGADRAFT_420450</name>
</gene>
<evidence type="ECO:0000313" key="2">
    <source>
        <dbReference type="EMBL" id="PBL01302.1"/>
    </source>
</evidence>
<evidence type="ECO:0000313" key="3">
    <source>
        <dbReference type="Proteomes" id="UP000217790"/>
    </source>
</evidence>
<proteinExistence type="predicted"/>
<accession>A0A2H3E1J0</accession>
<dbReference type="Proteomes" id="UP000217790">
    <property type="component" value="Unassembled WGS sequence"/>
</dbReference>
<dbReference type="Gene3D" id="3.80.10.10">
    <property type="entry name" value="Ribonuclease Inhibitor"/>
    <property type="match status" value="1"/>
</dbReference>
<dbReference type="SUPFAM" id="SSF52058">
    <property type="entry name" value="L domain-like"/>
    <property type="match status" value="1"/>
</dbReference>
<organism evidence="2 3">
    <name type="scientific">Armillaria gallica</name>
    <name type="common">Bulbous honey fungus</name>
    <name type="synonym">Armillaria bulbosa</name>
    <dbReference type="NCBI Taxonomy" id="47427"/>
    <lineage>
        <taxon>Eukaryota</taxon>
        <taxon>Fungi</taxon>
        <taxon>Dikarya</taxon>
        <taxon>Basidiomycota</taxon>
        <taxon>Agaricomycotina</taxon>
        <taxon>Agaricomycetes</taxon>
        <taxon>Agaricomycetidae</taxon>
        <taxon>Agaricales</taxon>
        <taxon>Marasmiineae</taxon>
        <taxon>Physalacriaceae</taxon>
        <taxon>Armillaria</taxon>
    </lineage>
</organism>
<reference evidence="3" key="1">
    <citation type="journal article" date="2017" name="Nat. Ecol. Evol.">
        <title>Genome expansion and lineage-specific genetic innovations in the forest pathogenic fungi Armillaria.</title>
        <authorList>
            <person name="Sipos G."/>
            <person name="Prasanna A.N."/>
            <person name="Walter M.C."/>
            <person name="O'Connor E."/>
            <person name="Balint B."/>
            <person name="Krizsan K."/>
            <person name="Kiss B."/>
            <person name="Hess J."/>
            <person name="Varga T."/>
            <person name="Slot J."/>
            <person name="Riley R."/>
            <person name="Boka B."/>
            <person name="Rigling D."/>
            <person name="Barry K."/>
            <person name="Lee J."/>
            <person name="Mihaltcheva S."/>
            <person name="LaButti K."/>
            <person name="Lipzen A."/>
            <person name="Waldron R."/>
            <person name="Moloney N.M."/>
            <person name="Sperisen C."/>
            <person name="Kredics L."/>
            <person name="Vagvoelgyi C."/>
            <person name="Patrignani A."/>
            <person name="Fitzpatrick D."/>
            <person name="Nagy I."/>
            <person name="Doyle S."/>
            <person name="Anderson J.B."/>
            <person name="Grigoriev I.V."/>
            <person name="Gueldener U."/>
            <person name="Muensterkoetter M."/>
            <person name="Nagy L.G."/>
        </authorList>
    </citation>
    <scope>NUCLEOTIDE SEQUENCE [LARGE SCALE GENOMIC DNA]</scope>
    <source>
        <strain evidence="3">Ar21-2</strain>
    </source>
</reference>
<dbReference type="InterPro" id="IPR032675">
    <property type="entry name" value="LRR_dom_sf"/>
</dbReference>
<dbReference type="STRING" id="47427.A0A2H3E1J0"/>
<dbReference type="InterPro" id="IPR001810">
    <property type="entry name" value="F-box_dom"/>
</dbReference>
<sequence length="534" mass="59425">MGHIESRVINSDWNVVVVLSLTALRDPLSSTLTHHQSSSPTTVRVSLEICSHHFEKMSSISKINQLPSELLALIYATGLRDLTSDEHQPLLALICSVCRHWRDVAIGASELWTTICITLGRHCPATQAFLERSKGRLIDVYIKALDMIDRFTLARETTMITAVTAPHISRVRTLAMGISQFKLYTILSDAYRSISATNLTSLSIHLRRDIWGFGPLPPLFANANSLCHFDTQGNFLNVVPSRTSLTTLELGDYTPTHTELQGLFDTSPYLETLILHGFDVVGPLDLAGDADATPITITAPTTLKSLAVNLYRPHSDGTTSCCVLGSLCIPNLEYLEVVGTSVLDIDIDLNVHFGKLDKLRTLRIQNCTLSSADEEFSLSLKELRRLELVDMSVKDVRHIADPPSSSLSFPRLSSVFFSTTGGYLDTPYRLLQLAKRCVAAGCPRFTLEIEEGRSGEFFKAIESYIQDRRVCVIDSDCSSGLIKQDAAGIDSRVFWDEDEVIFEGEIDVEGWGFEFEDDGWDEEEEDAFEFDEED</sequence>
<dbReference type="OrthoDB" id="2269034at2759"/>
<dbReference type="Pfam" id="PF12937">
    <property type="entry name" value="F-box-like"/>
    <property type="match status" value="1"/>
</dbReference>
<dbReference type="Gene3D" id="1.20.1280.50">
    <property type="match status" value="1"/>
</dbReference>
<name>A0A2H3E1J0_ARMGA</name>
<protein>
    <recommendedName>
        <fullName evidence="1">F-box domain-containing protein</fullName>
    </recommendedName>
</protein>
<dbReference type="OMA" id="ELWTTIC"/>
<dbReference type="InParanoid" id="A0A2H3E1J0"/>
<keyword evidence="3" id="KW-1185">Reference proteome</keyword>